<name>A0A6J6W763_9ZZZZ</name>
<reference evidence="1" key="1">
    <citation type="submission" date="2020-05" db="EMBL/GenBank/DDBJ databases">
        <authorList>
            <person name="Chiriac C."/>
            <person name="Salcher M."/>
            <person name="Ghai R."/>
            <person name="Kavagutti S V."/>
        </authorList>
    </citation>
    <scope>NUCLEOTIDE SEQUENCE</scope>
</reference>
<gene>
    <name evidence="1" type="ORF">UFOPK2958_00477</name>
</gene>
<protein>
    <submittedName>
        <fullName evidence="1">Unannotated protein</fullName>
    </submittedName>
</protein>
<dbReference type="EMBL" id="CAFAAB010000038">
    <property type="protein sequence ID" value="CAB4780170.1"/>
    <property type="molecule type" value="Genomic_DNA"/>
</dbReference>
<proteinExistence type="predicted"/>
<sequence>MGLLGNIFGKTKQVEPKLDQLFALPSAALTLETQLDLVTSGQAGVCYKAGSGSSTLESDEEIRQLLTLGDSEGKITFSVDDLGYTWVIINDADLGNLVTRAHGAHSTLVEHGLGPRLLCTVFGFTPKTPPGEGSVSLVYLAKSGTFYPFAPRGTNRRDNELEIRVKNFLGNELPVEPDLSRWLALWGIPIA</sequence>
<dbReference type="AlphaFoldDB" id="A0A6J6W763"/>
<organism evidence="1">
    <name type="scientific">freshwater metagenome</name>
    <dbReference type="NCBI Taxonomy" id="449393"/>
    <lineage>
        <taxon>unclassified sequences</taxon>
        <taxon>metagenomes</taxon>
        <taxon>ecological metagenomes</taxon>
    </lineage>
</organism>
<accession>A0A6J6W763</accession>
<dbReference type="InterPro" id="IPR054383">
    <property type="entry name" value="PspAB-like"/>
</dbReference>
<evidence type="ECO:0000313" key="1">
    <source>
        <dbReference type="EMBL" id="CAB4780170.1"/>
    </source>
</evidence>
<dbReference type="Pfam" id="PF22742">
    <property type="entry name" value="PspAB"/>
    <property type="match status" value="1"/>
</dbReference>